<evidence type="ECO:0000256" key="1">
    <source>
        <dbReference type="ARBA" id="ARBA00004370"/>
    </source>
</evidence>
<dbReference type="Proteomes" id="UP001515480">
    <property type="component" value="Unassembled WGS sequence"/>
</dbReference>
<dbReference type="Pfam" id="PF04930">
    <property type="entry name" value="FUN14"/>
    <property type="match status" value="1"/>
</dbReference>
<comment type="subcellular location">
    <subcellularLocation>
        <location evidence="1">Membrane</location>
    </subcellularLocation>
</comment>
<accession>A0AB34J3R9</accession>
<keyword evidence="3" id="KW-0812">Transmembrane</keyword>
<evidence type="ECO:0000313" key="7">
    <source>
        <dbReference type="EMBL" id="KAL1511235.1"/>
    </source>
</evidence>
<proteinExistence type="inferred from homology"/>
<evidence type="ECO:0000256" key="5">
    <source>
        <dbReference type="ARBA" id="ARBA00023136"/>
    </source>
</evidence>
<dbReference type="InterPro" id="IPR006311">
    <property type="entry name" value="TAT_signal"/>
</dbReference>
<evidence type="ECO:0000313" key="8">
    <source>
        <dbReference type="Proteomes" id="UP001515480"/>
    </source>
</evidence>
<keyword evidence="4" id="KW-1133">Transmembrane helix</keyword>
<comment type="caution">
    <text evidence="7">The sequence shown here is derived from an EMBL/GenBank/DDBJ whole genome shotgun (WGS) entry which is preliminary data.</text>
</comment>
<comment type="similarity">
    <text evidence="2">Belongs to the FUN14 family.</text>
</comment>
<keyword evidence="6" id="KW-0175">Coiled coil</keyword>
<dbReference type="AlphaFoldDB" id="A0AB34J3R9"/>
<keyword evidence="5" id="KW-0472">Membrane</keyword>
<evidence type="ECO:0000256" key="3">
    <source>
        <dbReference type="ARBA" id="ARBA00022692"/>
    </source>
</evidence>
<reference evidence="7 8" key="1">
    <citation type="journal article" date="2024" name="Science">
        <title>Giant polyketide synthase enzymes in the biosynthesis of giant marine polyether toxins.</title>
        <authorList>
            <person name="Fallon T.R."/>
            <person name="Shende V.V."/>
            <person name="Wierzbicki I.H."/>
            <person name="Pendleton A.L."/>
            <person name="Watervoot N.F."/>
            <person name="Auber R.P."/>
            <person name="Gonzalez D.J."/>
            <person name="Wisecaver J.H."/>
            <person name="Moore B.S."/>
        </authorList>
    </citation>
    <scope>NUCLEOTIDE SEQUENCE [LARGE SCALE GENOMIC DNA]</scope>
    <source>
        <strain evidence="7 8">12B1</strain>
    </source>
</reference>
<evidence type="ECO:0000256" key="6">
    <source>
        <dbReference type="SAM" id="Coils"/>
    </source>
</evidence>
<evidence type="ECO:0008006" key="9">
    <source>
        <dbReference type="Google" id="ProtNLM"/>
    </source>
</evidence>
<protein>
    <recommendedName>
        <fullName evidence="9">EF-hand domain-containing protein</fullName>
    </recommendedName>
</protein>
<gene>
    <name evidence="7" type="ORF">AB1Y20_006046</name>
</gene>
<dbReference type="InterPro" id="IPR007014">
    <property type="entry name" value="FUN14"/>
</dbReference>
<dbReference type="PROSITE" id="PS51318">
    <property type="entry name" value="TAT"/>
    <property type="match status" value="1"/>
</dbReference>
<evidence type="ECO:0000256" key="4">
    <source>
        <dbReference type="ARBA" id="ARBA00022989"/>
    </source>
</evidence>
<keyword evidence="8" id="KW-1185">Reference proteome</keyword>
<dbReference type="GO" id="GO:0000422">
    <property type="term" value="P:autophagy of mitochondrion"/>
    <property type="evidence" value="ECO:0007669"/>
    <property type="project" value="TreeGrafter"/>
</dbReference>
<dbReference type="PROSITE" id="PS00018">
    <property type="entry name" value="EF_HAND_1"/>
    <property type="match status" value="1"/>
</dbReference>
<organism evidence="7 8">
    <name type="scientific">Prymnesium parvum</name>
    <name type="common">Toxic golden alga</name>
    <dbReference type="NCBI Taxonomy" id="97485"/>
    <lineage>
        <taxon>Eukaryota</taxon>
        <taxon>Haptista</taxon>
        <taxon>Haptophyta</taxon>
        <taxon>Prymnesiophyceae</taxon>
        <taxon>Prymnesiales</taxon>
        <taxon>Prymnesiaceae</taxon>
        <taxon>Prymnesium</taxon>
    </lineage>
</organism>
<dbReference type="GO" id="GO:0005741">
    <property type="term" value="C:mitochondrial outer membrane"/>
    <property type="evidence" value="ECO:0007669"/>
    <property type="project" value="TreeGrafter"/>
</dbReference>
<feature type="coiled-coil region" evidence="6">
    <location>
        <begin position="39"/>
        <end position="80"/>
    </location>
</feature>
<dbReference type="InterPro" id="IPR018247">
    <property type="entry name" value="EF_Hand_1_Ca_BS"/>
</dbReference>
<name>A0AB34J3R9_PRYPA</name>
<sequence>MMFASVRRIALRAPVAAAAAAAIGTLAQPAAAPAQCSWLFGKSKEVQQLEEERARFEEEKRQLQAEKEAALAEKESALKKVAVKGQMTEMAKDVGSTVAVVGSTGIPQSLSYGFVAGYCSGYAAKKAGKLIALAAGGVYAGLQLLAFNGFIKINHDAIEDEFISYADLNNDGSVDGKDLAIAQQRGMEILKFGVPSIGGFGTGFALGLKHS</sequence>
<dbReference type="PANTHER" id="PTHR21346:SF0">
    <property type="entry name" value="RE45833P"/>
    <property type="match status" value="1"/>
</dbReference>
<evidence type="ECO:0000256" key="2">
    <source>
        <dbReference type="ARBA" id="ARBA00009160"/>
    </source>
</evidence>
<dbReference type="EMBL" id="JBGBPQ010000014">
    <property type="protein sequence ID" value="KAL1511235.1"/>
    <property type="molecule type" value="Genomic_DNA"/>
</dbReference>
<dbReference type="PANTHER" id="PTHR21346">
    <property type="entry name" value="FUN14 DOMAIN CONTAINING"/>
    <property type="match status" value="1"/>
</dbReference>